<keyword evidence="3" id="KW-0967">Endosome</keyword>
<dbReference type="STRING" id="178035.A0A154PEC2"/>
<dbReference type="InterPro" id="IPR005024">
    <property type="entry name" value="Snf7_fam"/>
</dbReference>
<keyword evidence="4" id="KW-0175">Coiled coil</keyword>
<evidence type="ECO:0000256" key="3">
    <source>
        <dbReference type="ARBA" id="ARBA00022753"/>
    </source>
</evidence>
<comment type="subcellular location">
    <subcellularLocation>
        <location evidence="1">Endosome</location>
    </subcellularLocation>
</comment>
<reference evidence="5 6" key="1">
    <citation type="submission" date="2015-07" db="EMBL/GenBank/DDBJ databases">
        <title>The genome of Dufourea novaeangliae.</title>
        <authorList>
            <person name="Pan H."/>
            <person name="Kapheim K."/>
        </authorList>
    </citation>
    <scope>NUCLEOTIDE SEQUENCE [LARGE SCALE GENOMIC DNA]</scope>
    <source>
        <strain evidence="5">0120121106</strain>
        <tissue evidence="5">Whole body</tissue>
    </source>
</reference>
<dbReference type="PANTHER" id="PTHR22761:SF10">
    <property type="entry name" value="GH13992P"/>
    <property type="match status" value="1"/>
</dbReference>
<dbReference type="Proteomes" id="UP000076502">
    <property type="component" value="Unassembled WGS sequence"/>
</dbReference>
<evidence type="ECO:0000313" key="6">
    <source>
        <dbReference type="Proteomes" id="UP000076502"/>
    </source>
</evidence>
<protein>
    <submittedName>
        <fullName evidence="5">Charged multivesicular body protein 7</fullName>
    </submittedName>
</protein>
<dbReference type="GO" id="GO:0009898">
    <property type="term" value="C:cytoplasmic side of plasma membrane"/>
    <property type="evidence" value="ECO:0007669"/>
    <property type="project" value="TreeGrafter"/>
</dbReference>
<feature type="coiled-coil region" evidence="4">
    <location>
        <begin position="274"/>
        <end position="308"/>
    </location>
</feature>
<dbReference type="GO" id="GO:0006900">
    <property type="term" value="P:vesicle budding from membrane"/>
    <property type="evidence" value="ECO:0007669"/>
    <property type="project" value="TreeGrafter"/>
</dbReference>
<keyword evidence="6" id="KW-1185">Reference proteome</keyword>
<dbReference type="PANTHER" id="PTHR22761">
    <property type="entry name" value="CHARGED MULTIVESICULAR BODY PROTEIN"/>
    <property type="match status" value="1"/>
</dbReference>
<dbReference type="GO" id="GO:0005771">
    <property type="term" value="C:multivesicular body"/>
    <property type="evidence" value="ECO:0007669"/>
    <property type="project" value="TreeGrafter"/>
</dbReference>
<sequence length="449" mass="52065">MSVDTKDMDNNLPLPPQIMPKCWNEEDRMNALFSPFRSKLTNPLDWSSKYKFWQNLIYEWLKYTMQCNFSIADLHVVFKRKGCTPLCLITVVEELLRNNEIIPEAEFLKEPCDSWAAWSVDIFVKRPLTWSFSKVKSYIVSEEINKETKYIHLKILKNLGERVFSILEDKKENILVPFSEIVNSCKSKINKNISDNTIMLILIWLRREKKVAFTNNADEHELLIKITVHSSDNITEIEEALYKLIKQENELVKEIQFMEELKIDIINQVKCYLANGLRQVAKTHLRKKMELENNIEKRSRTLENIRGLISRIQDTHTNTAVLLAYKTGSDVLKKLSESGLSESNVRDVMDDLSEALDEQKEVQSILSETFESDDSNIDLEQELEELMKLDESVLPEIPSTTLRSNIDDLKDDFKKLRVGNTVVASNTSSLKTSSQTIKKKKTLTEPECM</sequence>
<dbReference type="EMBL" id="KQ434887">
    <property type="protein sequence ID" value="KZC10212.1"/>
    <property type="molecule type" value="Genomic_DNA"/>
</dbReference>
<dbReference type="Pfam" id="PF03357">
    <property type="entry name" value="Snf7"/>
    <property type="match status" value="1"/>
</dbReference>
<gene>
    <name evidence="5" type="ORF">WN55_01931</name>
</gene>
<name>A0A154PEC2_DUFNO</name>
<evidence type="ECO:0000313" key="5">
    <source>
        <dbReference type="EMBL" id="KZC10212.1"/>
    </source>
</evidence>
<evidence type="ECO:0000256" key="1">
    <source>
        <dbReference type="ARBA" id="ARBA00004177"/>
    </source>
</evidence>
<comment type="similarity">
    <text evidence="2">Belongs to the SNF7 family.</text>
</comment>
<dbReference type="Gene3D" id="6.10.140.1230">
    <property type="match status" value="1"/>
</dbReference>
<dbReference type="GO" id="GO:0000815">
    <property type="term" value="C:ESCRT III complex"/>
    <property type="evidence" value="ECO:0007669"/>
    <property type="project" value="TreeGrafter"/>
</dbReference>
<organism evidence="5 6">
    <name type="scientific">Dufourea novaeangliae</name>
    <name type="common">Sweat bee</name>
    <dbReference type="NCBI Taxonomy" id="178035"/>
    <lineage>
        <taxon>Eukaryota</taxon>
        <taxon>Metazoa</taxon>
        <taxon>Ecdysozoa</taxon>
        <taxon>Arthropoda</taxon>
        <taxon>Hexapoda</taxon>
        <taxon>Insecta</taxon>
        <taxon>Pterygota</taxon>
        <taxon>Neoptera</taxon>
        <taxon>Endopterygota</taxon>
        <taxon>Hymenoptera</taxon>
        <taxon>Apocrita</taxon>
        <taxon>Aculeata</taxon>
        <taxon>Apoidea</taxon>
        <taxon>Anthophila</taxon>
        <taxon>Halictidae</taxon>
        <taxon>Rophitinae</taxon>
        <taxon>Dufourea</taxon>
    </lineage>
</organism>
<dbReference type="GO" id="GO:0032511">
    <property type="term" value="P:late endosome to vacuole transport via multivesicular body sorting pathway"/>
    <property type="evidence" value="ECO:0007669"/>
    <property type="project" value="TreeGrafter"/>
</dbReference>
<dbReference type="AlphaFoldDB" id="A0A154PEC2"/>
<dbReference type="OrthoDB" id="10250120at2759"/>
<dbReference type="Pfam" id="PF25880">
    <property type="entry name" value="WHD_CHMP7_1st"/>
    <property type="match status" value="1"/>
</dbReference>
<proteinExistence type="inferred from homology"/>
<accession>A0A154PEC2</accession>
<evidence type="ECO:0000256" key="2">
    <source>
        <dbReference type="ARBA" id="ARBA00006190"/>
    </source>
</evidence>
<evidence type="ECO:0000256" key="4">
    <source>
        <dbReference type="SAM" id="Coils"/>
    </source>
</evidence>